<sequence length="229" mass="25466">MPAFAVAGLLALLKAMPLLYTPRWEDDCSRMKDSNIVGSIFSNNSSCPTLSSISLKVTIAFGIPSGSQVLQSQSDRVGPLSDFLALTLNALLTRADVSNVTSLSISVGPEDKDRHSFEPVNRPAVDHLLHFSNIEALKISHIHFGGLMQRFKNNIPFPHLRTFTFFNDHKNSRWGRKRTSGVPIKLDDGYEWQSCKGRQSENLELLSLGEDINELDARMLDELSGLVIR</sequence>
<evidence type="ECO:0000313" key="2">
    <source>
        <dbReference type="EMBL" id="KAF9524272.1"/>
    </source>
</evidence>
<evidence type="ECO:0000313" key="3">
    <source>
        <dbReference type="Proteomes" id="UP000807306"/>
    </source>
</evidence>
<reference evidence="2" key="1">
    <citation type="submission" date="2020-11" db="EMBL/GenBank/DDBJ databases">
        <authorList>
            <consortium name="DOE Joint Genome Institute"/>
            <person name="Ahrendt S."/>
            <person name="Riley R."/>
            <person name="Andreopoulos W."/>
            <person name="Labutti K."/>
            <person name="Pangilinan J."/>
            <person name="Ruiz-Duenas F.J."/>
            <person name="Barrasa J.M."/>
            <person name="Sanchez-Garcia M."/>
            <person name="Camarero S."/>
            <person name="Miyauchi S."/>
            <person name="Serrano A."/>
            <person name="Linde D."/>
            <person name="Babiker R."/>
            <person name="Drula E."/>
            <person name="Ayuso-Fernandez I."/>
            <person name="Pacheco R."/>
            <person name="Padilla G."/>
            <person name="Ferreira P."/>
            <person name="Barriuso J."/>
            <person name="Kellner H."/>
            <person name="Castanera R."/>
            <person name="Alfaro M."/>
            <person name="Ramirez L."/>
            <person name="Pisabarro A.G."/>
            <person name="Kuo A."/>
            <person name="Tritt A."/>
            <person name="Lipzen A."/>
            <person name="He G."/>
            <person name="Yan M."/>
            <person name="Ng V."/>
            <person name="Cullen D."/>
            <person name="Martin F."/>
            <person name="Rosso M.-N."/>
            <person name="Henrissat B."/>
            <person name="Hibbett D."/>
            <person name="Martinez A.T."/>
            <person name="Grigoriev I.V."/>
        </authorList>
    </citation>
    <scope>NUCLEOTIDE SEQUENCE</scope>
    <source>
        <strain evidence="2">CBS 506.95</strain>
    </source>
</reference>
<gene>
    <name evidence="2" type="ORF">CPB83DRAFT_839063</name>
</gene>
<evidence type="ECO:0000256" key="1">
    <source>
        <dbReference type="SAM" id="SignalP"/>
    </source>
</evidence>
<dbReference type="Proteomes" id="UP000807306">
    <property type="component" value="Unassembled WGS sequence"/>
</dbReference>
<keyword evidence="3" id="KW-1185">Reference proteome</keyword>
<organism evidence="2 3">
    <name type="scientific">Crepidotus variabilis</name>
    <dbReference type="NCBI Taxonomy" id="179855"/>
    <lineage>
        <taxon>Eukaryota</taxon>
        <taxon>Fungi</taxon>
        <taxon>Dikarya</taxon>
        <taxon>Basidiomycota</taxon>
        <taxon>Agaricomycotina</taxon>
        <taxon>Agaricomycetes</taxon>
        <taxon>Agaricomycetidae</taxon>
        <taxon>Agaricales</taxon>
        <taxon>Agaricineae</taxon>
        <taxon>Crepidotaceae</taxon>
        <taxon>Crepidotus</taxon>
    </lineage>
</organism>
<proteinExistence type="predicted"/>
<keyword evidence="1" id="KW-0732">Signal</keyword>
<dbReference type="EMBL" id="MU157901">
    <property type="protein sequence ID" value="KAF9524272.1"/>
    <property type="molecule type" value="Genomic_DNA"/>
</dbReference>
<accession>A0A9P6E854</accession>
<feature type="signal peptide" evidence="1">
    <location>
        <begin position="1"/>
        <end position="15"/>
    </location>
</feature>
<comment type="caution">
    <text evidence="2">The sequence shown here is derived from an EMBL/GenBank/DDBJ whole genome shotgun (WGS) entry which is preliminary data.</text>
</comment>
<dbReference type="AlphaFoldDB" id="A0A9P6E854"/>
<feature type="chain" id="PRO_5040355190" evidence="1">
    <location>
        <begin position="16"/>
        <end position="229"/>
    </location>
</feature>
<protein>
    <submittedName>
        <fullName evidence="2">Uncharacterized protein</fullName>
    </submittedName>
</protein>
<name>A0A9P6E854_9AGAR</name>